<reference evidence="1" key="1">
    <citation type="journal article" date="2020" name="New Phytol.">
        <title>Comparative genomics reveals dynamic genome evolution in host specialist ectomycorrhizal fungi.</title>
        <authorList>
            <person name="Lofgren L.A."/>
            <person name="Nguyen N.H."/>
            <person name="Vilgalys R."/>
            <person name="Ruytinx J."/>
            <person name="Liao H.L."/>
            <person name="Branco S."/>
            <person name="Kuo A."/>
            <person name="LaButti K."/>
            <person name="Lipzen A."/>
            <person name="Andreopoulos W."/>
            <person name="Pangilinan J."/>
            <person name="Riley R."/>
            <person name="Hundley H."/>
            <person name="Na H."/>
            <person name="Barry K."/>
            <person name="Grigoriev I.V."/>
            <person name="Stajich J.E."/>
            <person name="Kennedy P.G."/>
        </authorList>
    </citation>
    <scope>NUCLEOTIDE SEQUENCE</scope>
    <source>
        <strain evidence="1">MN1</strain>
    </source>
</reference>
<gene>
    <name evidence="1" type="ORF">BJ212DRAFT_1419193</name>
</gene>
<evidence type="ECO:0000313" key="1">
    <source>
        <dbReference type="EMBL" id="KAG1791505.1"/>
    </source>
</evidence>
<dbReference type="Proteomes" id="UP000807769">
    <property type="component" value="Unassembled WGS sequence"/>
</dbReference>
<dbReference type="AlphaFoldDB" id="A0A9P7DG66"/>
<protein>
    <submittedName>
        <fullName evidence="1">Uncharacterized protein</fullName>
    </submittedName>
</protein>
<proteinExistence type="predicted"/>
<sequence>MSRCSYSIGTSDTHIYKIIRVISIPAHESTIQATGVSQKDPLLLSKCISRYACENLSRRPSMSYPQMPGYVDRKVAIPTLNLLTL</sequence>
<dbReference type="GeneID" id="64631619"/>
<name>A0A9P7DG66_9AGAM</name>
<evidence type="ECO:0000313" key="2">
    <source>
        <dbReference type="Proteomes" id="UP000807769"/>
    </source>
</evidence>
<dbReference type="RefSeq" id="XP_041184824.1">
    <property type="nucleotide sequence ID" value="XM_041337603.1"/>
</dbReference>
<comment type="caution">
    <text evidence="1">The sequence shown here is derived from an EMBL/GenBank/DDBJ whole genome shotgun (WGS) entry which is preliminary data.</text>
</comment>
<organism evidence="1 2">
    <name type="scientific">Suillus subaureus</name>
    <dbReference type="NCBI Taxonomy" id="48587"/>
    <lineage>
        <taxon>Eukaryota</taxon>
        <taxon>Fungi</taxon>
        <taxon>Dikarya</taxon>
        <taxon>Basidiomycota</taxon>
        <taxon>Agaricomycotina</taxon>
        <taxon>Agaricomycetes</taxon>
        <taxon>Agaricomycetidae</taxon>
        <taxon>Boletales</taxon>
        <taxon>Suillineae</taxon>
        <taxon>Suillaceae</taxon>
        <taxon>Suillus</taxon>
    </lineage>
</organism>
<dbReference type="EMBL" id="JABBWG010000581">
    <property type="protein sequence ID" value="KAG1791505.1"/>
    <property type="molecule type" value="Genomic_DNA"/>
</dbReference>
<keyword evidence="2" id="KW-1185">Reference proteome</keyword>
<accession>A0A9P7DG66</accession>